<dbReference type="Proteomes" id="UP000321629">
    <property type="component" value="Unassembled WGS sequence"/>
</dbReference>
<evidence type="ECO:0000259" key="2">
    <source>
        <dbReference type="Pfam" id="PF22725"/>
    </source>
</evidence>
<proteinExistence type="predicted"/>
<dbReference type="AlphaFoldDB" id="A0A5C7DW22"/>
<evidence type="ECO:0000313" key="4">
    <source>
        <dbReference type="Proteomes" id="UP000321629"/>
    </source>
</evidence>
<feature type="domain" description="GFO/IDH/MocA-like oxidoreductase" evidence="2">
    <location>
        <begin position="152"/>
        <end position="217"/>
    </location>
</feature>
<dbReference type="PANTHER" id="PTHR43377">
    <property type="entry name" value="BILIVERDIN REDUCTASE A"/>
    <property type="match status" value="1"/>
</dbReference>
<dbReference type="GO" id="GO:0000166">
    <property type="term" value="F:nucleotide binding"/>
    <property type="evidence" value="ECO:0007669"/>
    <property type="project" value="InterPro"/>
</dbReference>
<evidence type="ECO:0000259" key="1">
    <source>
        <dbReference type="Pfam" id="PF01408"/>
    </source>
</evidence>
<feature type="domain" description="Gfo/Idh/MocA-like oxidoreductase N-terminal" evidence="1">
    <location>
        <begin position="1"/>
        <end position="115"/>
    </location>
</feature>
<dbReference type="PANTHER" id="PTHR43377:SF1">
    <property type="entry name" value="BILIVERDIN REDUCTASE A"/>
    <property type="match status" value="1"/>
</dbReference>
<dbReference type="SUPFAM" id="SSF55347">
    <property type="entry name" value="Glyceraldehyde-3-phosphate dehydrogenase-like, C-terminal domain"/>
    <property type="match status" value="1"/>
</dbReference>
<evidence type="ECO:0000313" key="3">
    <source>
        <dbReference type="EMBL" id="TXE89312.1"/>
    </source>
</evidence>
<organism evidence="3 4">
    <name type="scientific">Campylobacter volucris</name>
    <dbReference type="NCBI Taxonomy" id="1031542"/>
    <lineage>
        <taxon>Bacteria</taxon>
        <taxon>Pseudomonadati</taxon>
        <taxon>Campylobacterota</taxon>
        <taxon>Epsilonproteobacteria</taxon>
        <taxon>Campylobacterales</taxon>
        <taxon>Campylobacteraceae</taxon>
        <taxon>Campylobacter</taxon>
    </lineage>
</organism>
<dbReference type="InterPro" id="IPR000683">
    <property type="entry name" value="Gfo/Idh/MocA-like_OxRdtase_N"/>
</dbReference>
<dbReference type="EMBL" id="VOWJ01000013">
    <property type="protein sequence ID" value="TXE89312.1"/>
    <property type="molecule type" value="Genomic_DNA"/>
</dbReference>
<dbReference type="InterPro" id="IPR055170">
    <property type="entry name" value="GFO_IDH_MocA-like_dom"/>
</dbReference>
<dbReference type="RefSeq" id="WP_147554950.1">
    <property type="nucleotide sequence ID" value="NZ_VOWJ01000013.1"/>
</dbReference>
<dbReference type="InterPro" id="IPR051450">
    <property type="entry name" value="Gfo/Idh/MocA_Oxidoreductases"/>
</dbReference>
<gene>
    <name evidence="3" type="ORF">FPD38_01040</name>
</gene>
<sequence length="288" mass="32968">MKIGIIGLGKMGQNHLNELGKNKHFKINALFDLHKNSNLSFYEDIFYDDLEQFLNQNNDIIIIATPTKTHLEIAKKVFCKCKCVLIEKPLALNLQEIKEISNLAQKYNVKTSVGFCERFNPAVLALKKELANEEIVSINIQRFSPYPQRISDVGILQDLAVHDLDLFYFLSGKKIIKANILKYFHKDKIREDESMILCEFASGAIACTHESWNSTQRLRKISLISKNHFYEVDLLNFCLSKDGVALKFDIQTPLFGEHMALLDLFLDKLSYLATIADAYAVQEILENC</sequence>
<dbReference type="Pfam" id="PF01408">
    <property type="entry name" value="GFO_IDH_MocA"/>
    <property type="match status" value="1"/>
</dbReference>
<dbReference type="SUPFAM" id="SSF51735">
    <property type="entry name" value="NAD(P)-binding Rossmann-fold domains"/>
    <property type="match status" value="1"/>
</dbReference>
<comment type="caution">
    <text evidence="3">The sequence shown here is derived from an EMBL/GenBank/DDBJ whole genome shotgun (WGS) entry which is preliminary data.</text>
</comment>
<dbReference type="Pfam" id="PF22725">
    <property type="entry name" value="GFO_IDH_MocA_C3"/>
    <property type="match status" value="1"/>
</dbReference>
<name>A0A5C7DW22_9BACT</name>
<reference evidence="3 4" key="1">
    <citation type="submission" date="2019-07" db="EMBL/GenBank/DDBJ databases">
        <title>Rapid identification of Enteric Bacteria from Whole Genome Sequences (WGS) using Average Nucleotide Identity (ANI).</title>
        <authorList>
            <person name="Lane C."/>
        </authorList>
    </citation>
    <scope>NUCLEOTIDE SEQUENCE [LARGE SCALE GENOMIC DNA]</scope>
    <source>
        <strain evidence="3 4">2016D-0084</strain>
    </source>
</reference>
<dbReference type="Gene3D" id="3.40.50.720">
    <property type="entry name" value="NAD(P)-binding Rossmann-like Domain"/>
    <property type="match status" value="1"/>
</dbReference>
<protein>
    <submittedName>
        <fullName evidence="3">Gfo/Idh/MocA family oxidoreductase</fullName>
    </submittedName>
</protein>
<dbReference type="InterPro" id="IPR036291">
    <property type="entry name" value="NAD(P)-bd_dom_sf"/>
</dbReference>
<accession>A0A5C7DW22</accession>
<dbReference type="Gene3D" id="3.30.360.10">
    <property type="entry name" value="Dihydrodipicolinate Reductase, domain 2"/>
    <property type="match status" value="1"/>
</dbReference>